<keyword evidence="9" id="KW-0732">Signal</keyword>
<dbReference type="SMART" id="SM00869">
    <property type="entry name" value="Autotransporter"/>
    <property type="match status" value="1"/>
</dbReference>
<dbReference type="CDD" id="cd01343">
    <property type="entry name" value="PL1_Passenger_AT"/>
    <property type="match status" value="1"/>
</dbReference>
<feature type="compositionally biased region" description="Basic and acidic residues" evidence="21">
    <location>
        <begin position="1402"/>
        <end position="1415"/>
    </location>
</feature>
<dbReference type="InterPro" id="IPR012332">
    <property type="entry name" value="Autotransporter_pectin_lyase_C"/>
</dbReference>
<evidence type="ECO:0000256" key="1">
    <source>
        <dbReference type="ARBA" id="ARBA00004241"/>
    </source>
</evidence>
<dbReference type="PANTHER" id="PTHR12338:SF9">
    <property type="entry name" value="IMMUNOGLOBULIN A1 PROTEASE AUTOTRANSPORTER"/>
    <property type="match status" value="1"/>
</dbReference>
<dbReference type="Pfam" id="PF03212">
    <property type="entry name" value="Pertactin"/>
    <property type="match status" value="1"/>
</dbReference>
<comment type="caution">
    <text evidence="24">The sequence shown here is derived from an EMBL/GenBank/DDBJ whole genome shotgun (WGS) entry which is preliminary data.</text>
</comment>
<evidence type="ECO:0000256" key="5">
    <source>
        <dbReference type="ARBA" id="ARBA00022452"/>
    </source>
</evidence>
<feature type="compositionally biased region" description="Polar residues" evidence="21">
    <location>
        <begin position="1363"/>
        <end position="1378"/>
    </location>
</feature>
<evidence type="ECO:0000256" key="14">
    <source>
        <dbReference type="ARBA" id="ARBA00023136"/>
    </source>
</evidence>
<dbReference type="PROSITE" id="PS51208">
    <property type="entry name" value="AUTOTRANSPORTER"/>
    <property type="match status" value="1"/>
</dbReference>
<dbReference type="PRINTS" id="PR00921">
    <property type="entry name" value="IGASERPTASE"/>
</dbReference>
<dbReference type="RefSeq" id="WP_116947862.1">
    <property type="nucleotide sequence ID" value="NZ_CP031681.1"/>
</dbReference>
<feature type="region of interest" description="Disordered" evidence="21">
    <location>
        <begin position="1043"/>
        <end position="1073"/>
    </location>
</feature>
<feature type="compositionally biased region" description="Polar residues" evidence="21">
    <location>
        <begin position="1583"/>
        <end position="1598"/>
    </location>
</feature>
<evidence type="ECO:0000259" key="23">
    <source>
        <dbReference type="PROSITE" id="PS51691"/>
    </source>
</evidence>
<evidence type="ECO:0000256" key="13">
    <source>
        <dbReference type="ARBA" id="ARBA00023026"/>
    </source>
</evidence>
<feature type="region of interest" description="Disordered" evidence="21">
    <location>
        <begin position="1128"/>
        <end position="1633"/>
    </location>
</feature>
<dbReference type="Pfam" id="PF24077">
    <property type="entry name" value="IgA0_D2"/>
    <property type="match status" value="1"/>
</dbReference>
<dbReference type="InterPro" id="IPR050909">
    <property type="entry name" value="Bact_Autotransporter_VF"/>
</dbReference>
<dbReference type="InterPro" id="IPR030396">
    <property type="entry name" value="Peptidase_S6_dom"/>
</dbReference>
<evidence type="ECO:0000256" key="11">
    <source>
        <dbReference type="ARBA" id="ARBA00022801"/>
    </source>
</evidence>
<dbReference type="GO" id="GO:0006508">
    <property type="term" value="P:proteolysis"/>
    <property type="evidence" value="ECO:0007669"/>
    <property type="project" value="UniProtKB-KW"/>
</dbReference>
<feature type="compositionally biased region" description="Basic and acidic residues" evidence="21">
    <location>
        <begin position="1204"/>
        <end position="1218"/>
    </location>
</feature>
<evidence type="ECO:0000256" key="16">
    <source>
        <dbReference type="ARBA" id="ARBA00023237"/>
    </source>
</evidence>
<dbReference type="GO" id="GO:0004252">
    <property type="term" value="F:serine-type endopeptidase activity"/>
    <property type="evidence" value="ECO:0007669"/>
    <property type="project" value="InterPro"/>
</dbReference>
<dbReference type="EC" id="3.4.21.72" evidence="19"/>
<keyword evidence="15" id="KW-0865">Zymogen</keyword>
<feature type="compositionally biased region" description="Low complexity" evidence="21">
    <location>
        <begin position="1343"/>
        <end position="1362"/>
    </location>
</feature>
<feature type="compositionally biased region" description="Basic and acidic residues" evidence="21">
    <location>
        <begin position="1499"/>
        <end position="1518"/>
    </location>
</feature>
<dbReference type="Pfam" id="PF03797">
    <property type="entry name" value="Autotransporter"/>
    <property type="match status" value="1"/>
</dbReference>
<dbReference type="Gene3D" id="2.40.10.120">
    <property type="match status" value="1"/>
</dbReference>
<comment type="subcellular location">
    <subcellularLocation>
        <location evidence="3">Cell outer membrane</location>
        <topology evidence="3">Multi-pass membrane protein</topology>
    </subcellularLocation>
    <subcellularLocation>
        <location evidence="1">Cell surface</location>
    </subcellularLocation>
    <subcellularLocation>
        <location evidence="2">Periplasm</location>
    </subcellularLocation>
    <subcellularLocation>
        <location evidence="4">Secreted</location>
    </subcellularLocation>
</comment>
<dbReference type="InterPro" id="IPR005546">
    <property type="entry name" value="Autotransporte_beta"/>
</dbReference>
<dbReference type="Gene3D" id="2.40.128.130">
    <property type="entry name" value="Autotransporter beta-domain"/>
    <property type="match status" value="1"/>
</dbReference>
<feature type="compositionally biased region" description="Polar residues" evidence="21">
    <location>
        <begin position="1416"/>
        <end position="1436"/>
    </location>
</feature>
<dbReference type="InterPro" id="IPR057069">
    <property type="entry name" value="IgA0_D2"/>
</dbReference>
<evidence type="ECO:0000256" key="15">
    <source>
        <dbReference type="ARBA" id="ARBA00023145"/>
    </source>
</evidence>
<dbReference type="InterPro" id="IPR057393">
    <property type="entry name" value="PIC_HAP1_IgA0_b-sol2"/>
</dbReference>
<gene>
    <name evidence="24" type="ORF">CH627_05200</name>
</gene>
<keyword evidence="14" id="KW-0472">Membrane</keyword>
<dbReference type="GO" id="GO:0009986">
    <property type="term" value="C:cell surface"/>
    <property type="evidence" value="ECO:0007669"/>
    <property type="project" value="UniProtKB-SubCell"/>
</dbReference>
<evidence type="ECO:0000256" key="7">
    <source>
        <dbReference type="ARBA" id="ARBA00022670"/>
    </source>
</evidence>
<keyword evidence="16" id="KW-0998">Cell outer membrane</keyword>
<dbReference type="PROSITE" id="PS51691">
    <property type="entry name" value="PEPTIDASE_S6"/>
    <property type="match status" value="1"/>
</dbReference>
<evidence type="ECO:0000256" key="18">
    <source>
        <dbReference type="ARBA" id="ARBA00037031"/>
    </source>
</evidence>
<evidence type="ECO:0000256" key="10">
    <source>
        <dbReference type="ARBA" id="ARBA00022764"/>
    </source>
</evidence>
<comment type="catalytic activity">
    <reaction evidence="17">
        <text>Cleavage of immunoglobulin A molecules at certain Pro-|-Xaa bonds in the hinge region. No small molecule substrates are known.</text>
        <dbReference type="EC" id="3.4.21.72"/>
    </reaction>
</comment>
<feature type="compositionally biased region" description="Polar residues" evidence="21">
    <location>
        <begin position="1317"/>
        <end position="1326"/>
    </location>
</feature>
<dbReference type="Gene3D" id="4.10.1240.40">
    <property type="match status" value="1"/>
</dbReference>
<evidence type="ECO:0000256" key="6">
    <source>
        <dbReference type="ARBA" id="ARBA00022525"/>
    </source>
</evidence>
<feature type="compositionally biased region" description="Polar residues" evidence="21">
    <location>
        <begin position="1156"/>
        <end position="1203"/>
    </location>
</feature>
<reference evidence="24" key="1">
    <citation type="submission" date="2018-08" db="EMBL/GenBank/DDBJ databases">
        <title>Antagonistic pleiotropy in the bifunctional surface protein FadL/P1 during adaptation of Haemophilus influenzae to chronic lung infection associated with COPD.</title>
        <authorList>
            <person name="Moleres J."/>
            <person name="Ehrlich R."/>
        </authorList>
    </citation>
    <scope>NUCLEOTIDE SEQUENCE [LARGE SCALE GENOMIC DNA]</scope>
    <source>
        <strain evidence="24">P668-6062</strain>
    </source>
</reference>
<dbReference type="InterPro" id="IPR000710">
    <property type="entry name" value="Peptidase_S6"/>
</dbReference>
<evidence type="ECO:0000256" key="4">
    <source>
        <dbReference type="ARBA" id="ARBA00004613"/>
    </source>
</evidence>
<keyword evidence="6" id="KW-0964">Secreted</keyword>
<dbReference type="GO" id="GO:0009279">
    <property type="term" value="C:cell outer membrane"/>
    <property type="evidence" value="ECO:0007669"/>
    <property type="project" value="UniProtKB-SubCell"/>
</dbReference>
<dbReference type="Pfam" id="PF02395">
    <property type="entry name" value="Peptidase_S6"/>
    <property type="match status" value="1"/>
</dbReference>
<dbReference type="EMBL" id="QVJI01000006">
    <property type="protein sequence ID" value="RFN63651.1"/>
    <property type="molecule type" value="Genomic_DNA"/>
</dbReference>
<evidence type="ECO:0000256" key="12">
    <source>
        <dbReference type="ARBA" id="ARBA00022825"/>
    </source>
</evidence>
<organism evidence="24">
    <name type="scientific">Haemophilus influenzae</name>
    <dbReference type="NCBI Taxonomy" id="727"/>
    <lineage>
        <taxon>Bacteria</taxon>
        <taxon>Pseudomonadati</taxon>
        <taxon>Pseudomonadota</taxon>
        <taxon>Gammaproteobacteria</taxon>
        <taxon>Pasteurellales</taxon>
        <taxon>Pasteurellaceae</taxon>
        <taxon>Haemophilus</taxon>
    </lineage>
</organism>
<keyword evidence="13" id="KW-0843">Virulence</keyword>
<evidence type="ECO:0000256" key="3">
    <source>
        <dbReference type="ARBA" id="ARBA00004571"/>
    </source>
</evidence>
<name>A0A3E1QH31_HAEIF</name>
<evidence type="ECO:0000256" key="8">
    <source>
        <dbReference type="ARBA" id="ARBA00022692"/>
    </source>
</evidence>
<feature type="compositionally biased region" description="Polar residues" evidence="21">
    <location>
        <begin position="1219"/>
        <end position="1250"/>
    </location>
</feature>
<keyword evidence="7" id="KW-0645">Protease</keyword>
<feature type="compositionally biased region" description="Polar residues" evidence="21">
    <location>
        <begin position="1456"/>
        <end position="1497"/>
    </location>
</feature>
<dbReference type="InterPro" id="IPR036709">
    <property type="entry name" value="Autotransporte_beta_dom_sf"/>
</dbReference>
<feature type="compositionally biased region" description="Basic and acidic residues" evidence="21">
    <location>
        <begin position="1441"/>
        <end position="1452"/>
    </location>
</feature>
<keyword evidence="8" id="KW-0812">Transmembrane</keyword>
<keyword evidence="12" id="KW-0720">Serine protease</keyword>
<evidence type="ECO:0000256" key="9">
    <source>
        <dbReference type="ARBA" id="ARBA00022729"/>
    </source>
</evidence>
<sequence length="1924" mass="211410">MLNKKFKLNFIALTVAYALTPYTEAALVRDDVDYQIFRDFAENKGRFSVGATNVEVRDKNNHSLGNALPNGIPMIDFSVVDVDKRIATLVNPQYVVGVKHVSNGVSELHFGNLNGNMNNGNAKAHRDVSSEENRYYTVEKNDFPSELKGQATTGEEKAQKRREDYYMPRLDKFVTEVAPIEASTASSDAGTYNDQNKYPAFVRLGSGTQFIYEKGAYYKLILSQKDNKGNLLKNWDIGGDNLKLVGNAYTYGIAGTPYKVNHENNGLIGFGNSNNEHIDPKGILSQDPLTNYAVLGDSGSPLFVYDREKGKWLFLGSYDFWAGYNKKSWQEWNIYKPEFAKTVLDKDTAGSLTGSNTQYSWKATGNTSTITGGIKPLSVDLFDNTKKTDGEKANHGKSITLKGNGTLTLNNNIDQGAGGLFFEGDYEVKGTSDSTTWKGAGVSVADGKTVTWKVHNPQSDRLAKIGKGTLIVEGKGENKGLLKVGDGTVILKQQADANNKVKAFSQVGIVSGRSTVVLNDDKQVDPNSIYFGFRGGRLDLNGNSLKFDHIRNIDEGARLVNHNTSKSSTVTITGDNLITDPNTVSIYYVKPRDEDAPYYTFRQIQYGYQLYFNEENRTYYALKKGASIRSEFPQNRGESNDSWLYMGTEKLDAQKNVMNHINNERMNGFNGYFGEEENKADQNGKLNVTFSGKTDQNRFLLTGGTNLNGDLKVEKGTLFLSGRPTPHARDIAGISSTNKDPHFAENNEVVVEDDWINRNFKATNINVTNNATLYSGRNVANITSNITASNNAKVHIGYKAGDTVCVRSDYTGYVTCTTDKLSDKALNSFNATNVSGNVNLSGNANFVLGKANLFGTIQSTGTSQVNLKENSHWHLTGNSDVHQLDLANGHIHLNSADNSNNVTKYNTLTVNSLSGNGSFYYWVDFTNNKNDKVVVTKSATGNFTLQVANKTGEPTKNELTLFDASNATRSNLEVTLANGSVDRGAWKYTLKQDSGRYYLHNPEAEKRNLTVDTPSIATPNNMQADVPSVSSNNEEIARLKAPVPPPAPPAPATTNVAPRTQGSFGVTVTHRDPNGKMLDEKAVLKSDFEKSVDKHKLHFNGYVTDKISEEKVNTYVITYKKVDEVMPADEAMPNDVPSTSVTEPAMANEQPETRPVETTQPAMEEANTANSTETAPKSDTATQAENPNSESVPSETTKTVAENSKQESETVEKNEQKAAETTPQNDEVAKETQSSAETKTKTNEVAQSGSEAEETQEAETTREPEINSTEETVVKDASENNKPKSRGRRSVSLPSNNINPTGTEDTDKVETKKTQEAPQVTSQVSPKQAEPAPEKVPTDTNTEEAQVQAQTQPTTVVAAETTSPNSKPAEETQQPSEKTNAEPVTPVVSENQAENKASQPTETEKTAKVEKEKTQEAPQMASQASPKQEQSETVQPQAELESEKVPTVKNAEEVQAQLQTQPSATVSTEQPAKETSSNVEQPAPENSINTGSATAMTETAEKSDKPQMETVTENDRQPEANTVADNSVANNSESSESKSRRRRSVSQPKETSTEETTVTSTDKTTVADNSKSSKPNRRHRRSVSQPQETSTEKTTVADNSESNKTNSRRRSRRNVSSEPTVTSDSDRSAVPLRDLTSTNTNAVISDARAKAQFVALNVGKAVSQHISQLEMNNEGQYNVWVSNTSMNKNYSSEQYRRFSSKSTQTQLGWDQTISNNVQLGGVFTYVRNSNNFDKASSKNTLAQVNFYSKYYADNHWYLAVDLGYGNFQSNLQTNHNAKFARHTAQFGLTAGKAFNLGNFAVKPTVGVRYSYLSNANFALDQDRIKVNPISVKTAFAQVDLSYTYHLGEFSITPILSARYDANQGSGKINVDRYDFAYNVENQQQYNAGLKLKYHNVKLSLIGGLTKAKQAEKQKTAEVKLSFSF</sequence>
<feature type="compositionally biased region" description="Polar residues" evidence="21">
    <location>
        <begin position="1388"/>
        <end position="1400"/>
    </location>
</feature>
<dbReference type="InterPro" id="IPR011050">
    <property type="entry name" value="Pectin_lyase_fold/virulence"/>
</dbReference>
<dbReference type="GO" id="GO:0005576">
    <property type="term" value="C:extracellular region"/>
    <property type="evidence" value="ECO:0007669"/>
    <property type="project" value="UniProtKB-SubCell"/>
</dbReference>
<feature type="domain" description="Peptidase S6" evidence="23">
    <location>
        <begin position="26"/>
        <end position="342"/>
    </location>
</feature>
<keyword evidence="10" id="KW-0574">Periplasm</keyword>
<dbReference type="GO" id="GO:0042597">
    <property type="term" value="C:periplasmic space"/>
    <property type="evidence" value="ECO:0007669"/>
    <property type="project" value="UniProtKB-SubCell"/>
</dbReference>
<evidence type="ECO:0000256" key="21">
    <source>
        <dbReference type="SAM" id="MobiDB-lite"/>
    </source>
</evidence>
<comment type="function">
    <text evidence="18">Virulence factor; cleaves host immunoglobulin A producing intact Fc and Fab fragments.</text>
</comment>
<accession>A0A3E1QH31</accession>
<evidence type="ECO:0000256" key="17">
    <source>
        <dbReference type="ARBA" id="ARBA00035943"/>
    </source>
</evidence>
<protein>
    <recommendedName>
        <fullName evidence="20">Immunoglobulin A1 protease autotransporter</fullName>
        <ecNumber evidence="19">3.4.21.72</ecNumber>
    </recommendedName>
</protein>
<dbReference type="SUPFAM" id="SSF103515">
    <property type="entry name" value="Autotransporter"/>
    <property type="match status" value="1"/>
</dbReference>
<evidence type="ECO:0000256" key="20">
    <source>
        <dbReference type="ARBA" id="ARBA00040384"/>
    </source>
</evidence>
<feature type="domain" description="Autotransporter" evidence="22">
    <location>
        <begin position="1672"/>
        <end position="1924"/>
    </location>
</feature>
<dbReference type="Gene3D" id="2.160.20.20">
    <property type="match status" value="1"/>
</dbReference>
<feature type="compositionally biased region" description="Basic and acidic residues" evidence="21">
    <location>
        <begin position="1272"/>
        <end position="1282"/>
    </location>
</feature>
<evidence type="ECO:0000256" key="2">
    <source>
        <dbReference type="ARBA" id="ARBA00004418"/>
    </source>
</evidence>
<proteinExistence type="predicted"/>
<evidence type="ECO:0000259" key="22">
    <source>
        <dbReference type="PROSITE" id="PS51208"/>
    </source>
</evidence>
<feature type="compositionally biased region" description="Low complexity" evidence="21">
    <location>
        <begin position="1545"/>
        <end position="1566"/>
    </location>
</feature>
<evidence type="ECO:0000256" key="19">
    <source>
        <dbReference type="ARBA" id="ARBA00038992"/>
    </source>
</evidence>
<evidence type="ECO:0000313" key="24">
    <source>
        <dbReference type="EMBL" id="RFN63651.1"/>
    </source>
</evidence>
<keyword evidence="5" id="KW-1134">Transmembrane beta strand</keyword>
<dbReference type="Gene3D" id="3.30.160.280">
    <property type="match status" value="1"/>
</dbReference>
<dbReference type="InterPro" id="IPR004899">
    <property type="entry name" value="Pertactin_central"/>
</dbReference>
<feature type="compositionally biased region" description="Basic and acidic residues" evidence="21">
    <location>
        <begin position="1305"/>
        <end position="1315"/>
    </location>
</feature>
<keyword evidence="11" id="KW-0378">Hydrolase</keyword>
<dbReference type="PANTHER" id="PTHR12338">
    <property type="entry name" value="AUTOTRANSPORTER"/>
    <property type="match status" value="1"/>
</dbReference>
<dbReference type="SUPFAM" id="SSF51126">
    <property type="entry name" value="Pectin lyase-like"/>
    <property type="match status" value="1"/>
</dbReference>
<dbReference type="Pfam" id="PF24078">
    <property type="entry name" value="Beta-sol_PIC_HAP1_IgA0_2nd"/>
    <property type="match status" value="1"/>
</dbReference>